<evidence type="ECO:0000256" key="2">
    <source>
        <dbReference type="ARBA" id="ARBA00009936"/>
    </source>
</evidence>
<dbReference type="PANTHER" id="PTHR13302:SF8">
    <property type="entry name" value="CONSERVED OLIGOMERIC GOLGI COMPLEX SUBUNIT 3"/>
    <property type="match status" value="1"/>
</dbReference>
<organism evidence="13">
    <name type="scientific">Salpingoeca rosetta (strain ATCC 50818 / BSB-021)</name>
    <dbReference type="NCBI Taxonomy" id="946362"/>
    <lineage>
        <taxon>Eukaryota</taxon>
        <taxon>Choanoflagellata</taxon>
        <taxon>Craspedida</taxon>
        <taxon>Salpingoecidae</taxon>
        <taxon>Salpingoeca</taxon>
    </lineage>
</organism>
<protein>
    <recommendedName>
        <fullName evidence="3">Conserved oligomeric Golgi complex subunit 3</fullName>
    </recommendedName>
    <alternativeName>
        <fullName evidence="8">Component of oligomeric Golgi complex 3</fullName>
    </alternativeName>
</protein>
<evidence type="ECO:0000259" key="10">
    <source>
        <dbReference type="Pfam" id="PF04136"/>
    </source>
</evidence>
<dbReference type="OMA" id="DEFELWG"/>
<name>F2TVS0_SALR5</name>
<dbReference type="KEGG" id="sre:PTSG_11557"/>
<keyword evidence="4" id="KW-0813">Transport</keyword>
<proteinExistence type="inferred from homology"/>
<dbReference type="Proteomes" id="UP000007799">
    <property type="component" value="Unassembled WGS sequence"/>
</dbReference>
<gene>
    <name evidence="12" type="ORF">PTSG_11557</name>
</gene>
<sequence>MEKATRWQSQYVLSGCAAKVAEQLDQQAQAQLGLKPNIASQQQQAKDNQAFDASHNASDADTNPTQTFFTWLEKIEEQRGNEQERVVVEYLDLLKSYKDRSQGMKAEISAALTDLEELRQLHSSVSSQTSAIHLACEQLLHDERALVQSCDAVSARLQYFKDYDRFRKLINSPTLSVMSDQFIAILSRLDECIIFLSDHQDYQDAQMYVTRFRHLRNKGLALAHTRITNTIRSLMQPQSGEAATPVRAIRADDRAVSQVRTLMEQLERRRANGEEYGNLLQACYNFYFEQRHNIRADSIAHMIESNLREHHANLPRLVRNGCQFMKTLCEEERIMYNRFFTTINEGFHNMIDGMTRRFYDAVRPLILQRAVSLDGLIQLCTVINVEVLEDEEVMSPFASVAEELLADVQERLTYRAQTFIDTSVRRYSPTKPDVDYPARLQLGTAADATASWYPPITRALTLLSQLYRSLERSVCEGIAQEILDAALSSLHTGARLVKAAKGAFHADLFMIKHLLVLREQIAPFDFAFAVTEVGLDFSSIRDAAVSLLSQTNTLFRFDKTNALYSFLVKGAPAVTKDRLDARQQIDTQLRDVCRAFIEHEVQVMVAPIKSFLQQVEKMSEKQRQQLPAKTPPEKLRSMHASSQTAIATEVEKLRKFLNLYLQSSDTETILFKPMKNGVLEAYRMVQELLSKYYSDNERASAQWPSLDTVSAQLSLTPAATPAATSTEVVASQAAKADSSQAATAPITDGVRTLNEGEATVQTPPATVTVGVSAVSNGGDGHVQSAQAATTSVAASSPSVSSSSSPTEATHMQHHHHHHHHQQQQQHTEHDAQNGSTVAES</sequence>
<keyword evidence="5" id="KW-0653">Protein transport</keyword>
<feature type="domain" description="Conserved oligomeric Golgi complex subunit 3 N-terminal" evidence="10">
    <location>
        <begin position="89"/>
        <end position="232"/>
    </location>
</feature>
<dbReference type="GO" id="GO:0017119">
    <property type="term" value="C:Golgi transport complex"/>
    <property type="evidence" value="ECO:0007669"/>
    <property type="project" value="TreeGrafter"/>
</dbReference>
<evidence type="ECO:0000256" key="4">
    <source>
        <dbReference type="ARBA" id="ARBA00022448"/>
    </source>
</evidence>
<keyword evidence="13" id="KW-1185">Reference proteome</keyword>
<evidence type="ECO:0000256" key="9">
    <source>
        <dbReference type="SAM" id="MobiDB-lite"/>
    </source>
</evidence>
<comment type="similarity">
    <text evidence="2">Belongs to the COG3 family.</text>
</comment>
<dbReference type="GeneID" id="16067747"/>
<accession>F2TVS0</accession>
<dbReference type="RefSeq" id="XP_004998738.1">
    <property type="nucleotide sequence ID" value="XM_004998681.1"/>
</dbReference>
<evidence type="ECO:0000256" key="6">
    <source>
        <dbReference type="ARBA" id="ARBA00023034"/>
    </source>
</evidence>
<dbReference type="InterPro" id="IPR007265">
    <property type="entry name" value="COG_su3"/>
</dbReference>
<dbReference type="EMBL" id="GL832955">
    <property type="protein sequence ID" value="EGD72166.1"/>
    <property type="molecule type" value="Genomic_DNA"/>
</dbReference>
<keyword evidence="6" id="KW-0333">Golgi apparatus</keyword>
<evidence type="ECO:0000259" key="11">
    <source>
        <dbReference type="Pfam" id="PF20671"/>
    </source>
</evidence>
<dbReference type="Pfam" id="PF20671">
    <property type="entry name" value="COG3_C"/>
    <property type="match status" value="1"/>
</dbReference>
<dbReference type="PANTHER" id="PTHR13302">
    <property type="entry name" value="CONSERVED OLIGOMERIC GOLGI COMPLEX COMPONENT 3"/>
    <property type="match status" value="1"/>
</dbReference>
<dbReference type="GO" id="GO:0000139">
    <property type="term" value="C:Golgi membrane"/>
    <property type="evidence" value="ECO:0007669"/>
    <property type="project" value="UniProtKB-SubCell"/>
</dbReference>
<dbReference type="FunCoup" id="F2TVS0">
    <property type="interactions" value="1773"/>
</dbReference>
<evidence type="ECO:0000256" key="5">
    <source>
        <dbReference type="ARBA" id="ARBA00022927"/>
    </source>
</evidence>
<dbReference type="Pfam" id="PF04136">
    <property type="entry name" value="COG3_N"/>
    <property type="match status" value="1"/>
</dbReference>
<evidence type="ECO:0000256" key="8">
    <source>
        <dbReference type="ARBA" id="ARBA00031339"/>
    </source>
</evidence>
<feature type="region of interest" description="Disordered" evidence="9">
    <location>
        <begin position="41"/>
        <end position="62"/>
    </location>
</feature>
<comment type="subcellular location">
    <subcellularLocation>
        <location evidence="1">Golgi apparatus membrane</location>
        <topology evidence="1">Peripheral membrane protein</topology>
    </subcellularLocation>
</comment>
<dbReference type="GO" id="GO:0007030">
    <property type="term" value="P:Golgi organization"/>
    <property type="evidence" value="ECO:0007669"/>
    <property type="project" value="TreeGrafter"/>
</dbReference>
<evidence type="ECO:0000256" key="3">
    <source>
        <dbReference type="ARBA" id="ARBA00020976"/>
    </source>
</evidence>
<evidence type="ECO:0000256" key="1">
    <source>
        <dbReference type="ARBA" id="ARBA00004395"/>
    </source>
</evidence>
<dbReference type="GO" id="GO:0006886">
    <property type="term" value="P:intracellular protein transport"/>
    <property type="evidence" value="ECO:0007669"/>
    <property type="project" value="InterPro"/>
</dbReference>
<dbReference type="AlphaFoldDB" id="F2TVS0"/>
<feature type="region of interest" description="Disordered" evidence="9">
    <location>
        <begin position="777"/>
        <end position="840"/>
    </location>
</feature>
<evidence type="ECO:0000313" key="12">
    <source>
        <dbReference type="EMBL" id="EGD72166.1"/>
    </source>
</evidence>
<dbReference type="eggNOG" id="KOG2604">
    <property type="taxonomic scope" value="Eukaryota"/>
</dbReference>
<evidence type="ECO:0000256" key="7">
    <source>
        <dbReference type="ARBA" id="ARBA00023136"/>
    </source>
</evidence>
<dbReference type="GO" id="GO:0006891">
    <property type="term" value="P:intra-Golgi vesicle-mediated transport"/>
    <property type="evidence" value="ECO:0007669"/>
    <property type="project" value="TreeGrafter"/>
</dbReference>
<dbReference type="InterPro" id="IPR048320">
    <property type="entry name" value="COG3_N"/>
</dbReference>
<evidence type="ECO:0000313" key="13">
    <source>
        <dbReference type="Proteomes" id="UP000007799"/>
    </source>
</evidence>
<feature type="compositionally biased region" description="Low complexity" evidence="9">
    <location>
        <begin position="783"/>
        <end position="805"/>
    </location>
</feature>
<keyword evidence="7" id="KW-0472">Membrane</keyword>
<feature type="compositionally biased region" description="Basic residues" evidence="9">
    <location>
        <begin position="811"/>
        <end position="821"/>
    </location>
</feature>
<dbReference type="OrthoDB" id="296793at2759"/>
<dbReference type="STRING" id="946362.F2TVS0"/>
<dbReference type="InterPro" id="IPR048685">
    <property type="entry name" value="COG3_C"/>
</dbReference>
<reference evidence="12" key="1">
    <citation type="submission" date="2009-08" db="EMBL/GenBank/DDBJ databases">
        <title>Annotation of Salpingoeca rosetta.</title>
        <authorList>
            <consortium name="The Broad Institute Genome Sequencing Platform"/>
            <person name="Russ C."/>
            <person name="Cuomo C."/>
            <person name="Burger G."/>
            <person name="Gray M.W."/>
            <person name="Holland P.W.H."/>
            <person name="King N."/>
            <person name="Lang F.B.F."/>
            <person name="Roger A.J."/>
            <person name="Ruiz-Trillo I."/>
            <person name="Young S.K."/>
            <person name="Zeng Q."/>
            <person name="Gargeya S."/>
            <person name="Alvarado L."/>
            <person name="Berlin A."/>
            <person name="Chapman S.B."/>
            <person name="Chen Z."/>
            <person name="Freedman E."/>
            <person name="Gellesch M."/>
            <person name="Goldberg J."/>
            <person name="Griggs A."/>
            <person name="Gujja S."/>
            <person name="Heilman E."/>
            <person name="Heiman D."/>
            <person name="Howarth C."/>
            <person name="Mehta T."/>
            <person name="Neiman D."/>
            <person name="Pearson M."/>
            <person name="Roberts A."/>
            <person name="Saif S."/>
            <person name="Shea T."/>
            <person name="Shenoy N."/>
            <person name="Sisk P."/>
            <person name="Stolte C."/>
            <person name="Sykes S."/>
            <person name="White J."/>
            <person name="Yandava C."/>
            <person name="Haas B."/>
            <person name="Nusbaum C."/>
            <person name="Birren B."/>
        </authorList>
    </citation>
    <scope>NUCLEOTIDE SEQUENCE [LARGE SCALE GENOMIC DNA]</scope>
    <source>
        <strain evidence="12">ATCC 50818</strain>
    </source>
</reference>
<feature type="domain" description="Conserved oligomeric Golgi complex subunit 3 C-terminal" evidence="11">
    <location>
        <begin position="257"/>
        <end position="540"/>
    </location>
</feature>
<dbReference type="GO" id="GO:0005801">
    <property type="term" value="C:cis-Golgi network"/>
    <property type="evidence" value="ECO:0007669"/>
    <property type="project" value="InterPro"/>
</dbReference>
<dbReference type="InParanoid" id="F2TVS0"/>